<dbReference type="InterPro" id="IPR015919">
    <property type="entry name" value="Cadherin-like_sf"/>
</dbReference>
<evidence type="ECO:0000256" key="4">
    <source>
        <dbReference type="ARBA" id="ARBA00023136"/>
    </source>
</evidence>
<dbReference type="EMBL" id="CP043617">
    <property type="protein sequence ID" value="QFR49060.1"/>
    <property type="molecule type" value="Genomic_DNA"/>
</dbReference>
<evidence type="ECO:0000259" key="7">
    <source>
        <dbReference type="PROSITE" id="PS50268"/>
    </source>
</evidence>
<keyword evidence="9" id="KW-1185">Reference proteome</keyword>
<dbReference type="InterPro" id="IPR002126">
    <property type="entry name" value="Cadherin-like_dom"/>
</dbReference>
<dbReference type="InterPro" id="IPR018247">
    <property type="entry name" value="EF_Hand_1_Ca_BS"/>
</dbReference>
<dbReference type="Pfam" id="PF00028">
    <property type="entry name" value="Cadherin"/>
    <property type="match status" value="1"/>
</dbReference>
<sequence length="482" mass="52435">METKKLDLVSFYLLNCNIPIIKKRLDWLMRKKITVLYIFGLLFLLTGCGGGSSSSSAYVSVGSSVTGSIVPTISAFSASVDENASINTVVGTISVTDSGDSSISSFTLSDTTNFSIASSGVITTKTLLDYEAKSVYNLSVYATNEAGDSTSKDVTININDIDDDLATVIKIPTIVVVMNWDDYFETDSSIWYDKIFNKSLNSVNRWFYETTEGELQLEPITESSGTANDGIIMVNMGISHPGSSSGDESSWRDTHLSSAITNLEVVNNADFAALDTNANGSLDRKELNIIFIVAGGEESYTDDATHSIWAHAWSFPSDSNLTVDGKYVMKYTGVEATSGTYGRFGANHDDHKATIGIIAHELGHSLLALDDYYDPFNISSGLGWYDIMSSGSWARKVGDAYYGETPTQYSAFNRADSFLDVNVTTLNSSSDVTIKCSSKNIIKLETSSANEYFLVECRDTAKINSDISVIILIMILRKTDSL</sequence>
<accession>A0A5P8P0D5</accession>
<dbReference type="Gene3D" id="2.60.40.60">
    <property type="entry name" value="Cadherins"/>
    <property type="match status" value="1"/>
</dbReference>
<evidence type="ECO:0000313" key="9">
    <source>
        <dbReference type="Proteomes" id="UP000326944"/>
    </source>
</evidence>
<dbReference type="Pfam" id="PF05547">
    <property type="entry name" value="Peptidase_M6"/>
    <property type="match status" value="1"/>
</dbReference>
<dbReference type="Proteomes" id="UP000326944">
    <property type="component" value="Chromosome"/>
</dbReference>
<evidence type="ECO:0000313" key="8">
    <source>
        <dbReference type="EMBL" id="QFR49060.1"/>
    </source>
</evidence>
<dbReference type="InterPro" id="IPR002048">
    <property type="entry name" value="EF_hand_dom"/>
</dbReference>
<evidence type="ECO:0000256" key="2">
    <source>
        <dbReference type="ARBA" id="ARBA00022737"/>
    </source>
</evidence>
<evidence type="ECO:0000256" key="3">
    <source>
        <dbReference type="ARBA" id="ARBA00022837"/>
    </source>
</evidence>
<dbReference type="GO" id="GO:0016342">
    <property type="term" value="C:catenin complex"/>
    <property type="evidence" value="ECO:0007669"/>
    <property type="project" value="TreeGrafter"/>
</dbReference>
<dbReference type="PROSITE" id="PS50222">
    <property type="entry name" value="EF_HAND_2"/>
    <property type="match status" value="1"/>
</dbReference>
<dbReference type="PANTHER" id="PTHR24027:SF438">
    <property type="entry name" value="CADHERIN 23"/>
    <property type="match status" value="1"/>
</dbReference>
<comment type="subcellular location">
    <subcellularLocation>
        <location evidence="1">Membrane</location>
    </subcellularLocation>
</comment>
<evidence type="ECO:0000256" key="5">
    <source>
        <dbReference type="SAM" id="Phobius"/>
    </source>
</evidence>
<reference evidence="8 9" key="1">
    <citation type="submission" date="2019-09" db="EMBL/GenBank/DDBJ databases">
        <title>Sulfurimonas gotlandica sp. nov., a chemoautotrophic and psychrotolerant epsilonproteobacterium isolated from a pelagic redoxcline, and an emended description of the genus Sulfurimonas.</title>
        <authorList>
            <person name="Wang S."/>
            <person name="Jiang L."/>
            <person name="Shao S."/>
        </authorList>
    </citation>
    <scope>NUCLEOTIDE SEQUENCE [LARGE SCALE GENOMIC DNA]</scope>
    <source>
        <strain evidence="8 9">GYSZ_1</strain>
    </source>
</reference>
<organism evidence="8 9">
    <name type="scientific">Sulfurimonas lithotrophica</name>
    <dbReference type="NCBI Taxonomy" id="2590022"/>
    <lineage>
        <taxon>Bacteria</taxon>
        <taxon>Pseudomonadati</taxon>
        <taxon>Campylobacterota</taxon>
        <taxon>Epsilonproteobacteria</taxon>
        <taxon>Campylobacterales</taxon>
        <taxon>Sulfurimonadaceae</taxon>
        <taxon>Sulfurimonas</taxon>
    </lineage>
</organism>
<dbReference type="GO" id="GO:0006508">
    <property type="term" value="P:proteolysis"/>
    <property type="evidence" value="ECO:0007669"/>
    <property type="project" value="InterPro"/>
</dbReference>
<dbReference type="PROSITE" id="PS50268">
    <property type="entry name" value="CADHERIN_2"/>
    <property type="match status" value="1"/>
</dbReference>
<keyword evidence="2" id="KW-0677">Repeat</keyword>
<keyword evidence="5" id="KW-0812">Transmembrane</keyword>
<dbReference type="OrthoDB" id="5523924at2"/>
<dbReference type="GO" id="GO:0008233">
    <property type="term" value="F:peptidase activity"/>
    <property type="evidence" value="ECO:0007669"/>
    <property type="project" value="InterPro"/>
</dbReference>
<dbReference type="CDD" id="cd11304">
    <property type="entry name" value="Cadherin_repeat"/>
    <property type="match status" value="1"/>
</dbReference>
<keyword evidence="3" id="KW-0106">Calcium</keyword>
<proteinExistence type="predicted"/>
<keyword evidence="4 5" id="KW-0472">Membrane</keyword>
<dbReference type="GO" id="GO:0016477">
    <property type="term" value="P:cell migration"/>
    <property type="evidence" value="ECO:0007669"/>
    <property type="project" value="TreeGrafter"/>
</dbReference>
<feature type="domain" description="Cadherin" evidence="7">
    <location>
        <begin position="72"/>
        <end position="174"/>
    </location>
</feature>
<gene>
    <name evidence="8" type="ORF">FJR48_04695</name>
</gene>
<feature type="transmembrane region" description="Helical" evidence="5">
    <location>
        <begin position="33"/>
        <end position="52"/>
    </location>
</feature>
<dbReference type="PROSITE" id="PS00018">
    <property type="entry name" value="EF_HAND_1"/>
    <property type="match status" value="1"/>
</dbReference>
<keyword evidence="5" id="KW-1133">Transmembrane helix</keyword>
<dbReference type="GO" id="GO:0005509">
    <property type="term" value="F:calcium ion binding"/>
    <property type="evidence" value="ECO:0007669"/>
    <property type="project" value="InterPro"/>
</dbReference>
<dbReference type="KEGG" id="sulg:FJR48_04695"/>
<dbReference type="InterPro" id="IPR039808">
    <property type="entry name" value="Cadherin"/>
</dbReference>
<evidence type="ECO:0000256" key="1">
    <source>
        <dbReference type="ARBA" id="ARBA00004370"/>
    </source>
</evidence>
<evidence type="ECO:0000259" key="6">
    <source>
        <dbReference type="PROSITE" id="PS50222"/>
    </source>
</evidence>
<protein>
    <submittedName>
        <fullName evidence="8">Uncharacterized protein</fullName>
    </submittedName>
</protein>
<name>A0A5P8P0D5_9BACT</name>
<dbReference type="SMART" id="SM00112">
    <property type="entry name" value="CA"/>
    <property type="match status" value="1"/>
</dbReference>
<dbReference type="PANTHER" id="PTHR24027">
    <property type="entry name" value="CADHERIN-23"/>
    <property type="match status" value="1"/>
</dbReference>
<dbReference type="GO" id="GO:0008013">
    <property type="term" value="F:beta-catenin binding"/>
    <property type="evidence" value="ECO:0007669"/>
    <property type="project" value="TreeGrafter"/>
</dbReference>
<dbReference type="AlphaFoldDB" id="A0A5P8P0D5"/>
<dbReference type="SUPFAM" id="SSF49313">
    <property type="entry name" value="Cadherin-like"/>
    <property type="match status" value="1"/>
</dbReference>
<dbReference type="GO" id="GO:0007156">
    <property type="term" value="P:homophilic cell adhesion via plasma membrane adhesion molecules"/>
    <property type="evidence" value="ECO:0007669"/>
    <property type="project" value="InterPro"/>
</dbReference>
<dbReference type="GO" id="GO:0045296">
    <property type="term" value="F:cadherin binding"/>
    <property type="evidence" value="ECO:0007669"/>
    <property type="project" value="TreeGrafter"/>
</dbReference>
<dbReference type="InterPro" id="IPR008757">
    <property type="entry name" value="Peptidase_M6-like_domain"/>
</dbReference>
<feature type="domain" description="EF-hand" evidence="6">
    <location>
        <begin position="271"/>
        <end position="297"/>
    </location>
</feature>